<sequence length="264" mass="30059">MSGVGFAPQVQWLLLDGADAQQALATLRQGFASVRCTRLFQGTEFQAVSEHGPLLVDLHDCPALAALCQRDPQTWRGLLFASDASQAVMLSHLRRMLTVSFGLNHRALLGYYNRQTASYFFDACDAADLSRWLGPIRLMRWFGGTWADLAIGSQGWQQLRNPQWAVEPLGIDESLTHRQRERLQSCLLEHHIWRWCQSLGTDYTRMASHVQEGLTLGFSDRTVLDGWLWLRLQHPRAGLPGVPDGLTQQERLEHVRRQWQNDQS</sequence>
<proteinExistence type="predicted"/>
<gene>
    <name evidence="2" type="ORF">CRX57_19330</name>
</gene>
<reference evidence="3" key="1">
    <citation type="submission" date="2017-10" db="EMBL/GenBank/DDBJ databases">
        <title>FDA dAtabase for Regulatory Grade micrObial Sequences (FDA-ARGOS): Supporting development and validation of Infectious Disease Dx tests.</title>
        <authorList>
            <person name="Goldberg B."/>
            <person name="Campos J."/>
            <person name="Tallon L."/>
            <person name="Sadzewicz L."/>
            <person name="Ott S."/>
            <person name="Zhao X."/>
            <person name="Nagaraj S."/>
            <person name="Vavikolanu K."/>
            <person name="Aluvathingal J."/>
            <person name="Nadendla S."/>
            <person name="Geyer C."/>
            <person name="Sichtig H."/>
        </authorList>
    </citation>
    <scope>NUCLEOTIDE SEQUENCE [LARGE SCALE GENOMIC DNA]</scope>
    <source>
        <strain evidence="3">FDAARGOS_376</strain>
    </source>
</reference>
<dbReference type="InterPro" id="IPR025391">
    <property type="entry name" value="DUF4123"/>
</dbReference>
<comment type="caution">
    <text evidence="2">The sequence shown here is derived from an EMBL/GenBank/DDBJ whole genome shotgun (WGS) entry which is preliminary data.</text>
</comment>
<feature type="domain" description="DUF4123" evidence="1">
    <location>
        <begin position="12"/>
        <end position="130"/>
    </location>
</feature>
<dbReference type="EMBL" id="PDKZ01000002">
    <property type="protein sequence ID" value="PHH42252.1"/>
    <property type="molecule type" value="Genomic_DNA"/>
</dbReference>
<name>A0A2C5WCM6_PSEPU</name>
<evidence type="ECO:0000313" key="3">
    <source>
        <dbReference type="Proteomes" id="UP000222460"/>
    </source>
</evidence>
<evidence type="ECO:0000313" key="2">
    <source>
        <dbReference type="EMBL" id="PHH42252.1"/>
    </source>
</evidence>
<accession>A0A2C5WCM6</accession>
<dbReference type="RefSeq" id="WP_098967037.1">
    <property type="nucleotide sequence ID" value="NZ_PDKZ01000002.1"/>
</dbReference>
<dbReference type="AlphaFoldDB" id="A0A2C5WCM6"/>
<dbReference type="Pfam" id="PF13503">
    <property type="entry name" value="DUF4123"/>
    <property type="match status" value="1"/>
</dbReference>
<dbReference type="Proteomes" id="UP000222460">
    <property type="component" value="Unassembled WGS sequence"/>
</dbReference>
<organism evidence="2 3">
    <name type="scientific">Pseudomonas putida</name>
    <name type="common">Arthrobacter siderocapsulatus</name>
    <dbReference type="NCBI Taxonomy" id="303"/>
    <lineage>
        <taxon>Bacteria</taxon>
        <taxon>Pseudomonadati</taxon>
        <taxon>Pseudomonadota</taxon>
        <taxon>Gammaproteobacteria</taxon>
        <taxon>Pseudomonadales</taxon>
        <taxon>Pseudomonadaceae</taxon>
        <taxon>Pseudomonas</taxon>
    </lineage>
</organism>
<protein>
    <recommendedName>
        <fullName evidence="1">DUF4123 domain-containing protein</fullName>
    </recommendedName>
</protein>
<evidence type="ECO:0000259" key="1">
    <source>
        <dbReference type="Pfam" id="PF13503"/>
    </source>
</evidence>